<dbReference type="InterPro" id="IPR007569">
    <property type="entry name" value="DUF559"/>
</dbReference>
<dbReference type="InterPro" id="IPR025159">
    <property type="entry name" value="AbiEi_N"/>
</dbReference>
<reference evidence="3 4" key="2">
    <citation type="submission" date="2023-10" db="EMBL/GenBank/DDBJ databases">
        <authorList>
            <person name="Han X.F."/>
        </authorList>
    </citation>
    <scope>NUCLEOTIDE SEQUENCE [LARGE SCALE GENOMIC DNA]</scope>
    <source>
        <strain evidence="3 4">KCTC 39840</strain>
    </source>
</reference>
<reference evidence="4" key="1">
    <citation type="submission" date="2023-07" db="EMBL/GenBank/DDBJ databases">
        <title>Conexibacter stalactiti sp. nov., isolated from stalactites in a lava cave and emended description of the genus Conexibacter.</title>
        <authorList>
            <person name="Lee S.D."/>
        </authorList>
    </citation>
    <scope>NUCLEOTIDE SEQUENCE [LARGE SCALE GENOMIC DNA]</scope>
    <source>
        <strain evidence="4">KCTC 39840</strain>
    </source>
</reference>
<evidence type="ECO:0000259" key="1">
    <source>
        <dbReference type="Pfam" id="PF04480"/>
    </source>
</evidence>
<gene>
    <name evidence="3" type="ORF">R7226_26590</name>
</gene>
<protein>
    <submittedName>
        <fullName evidence="3">DUF559 domain-containing protein</fullName>
    </submittedName>
</protein>
<organism evidence="3 4">
    <name type="scientific">Conexibacter stalactiti</name>
    <dbReference type="NCBI Taxonomy" id="1940611"/>
    <lineage>
        <taxon>Bacteria</taxon>
        <taxon>Bacillati</taxon>
        <taxon>Actinomycetota</taxon>
        <taxon>Thermoleophilia</taxon>
        <taxon>Solirubrobacterales</taxon>
        <taxon>Conexibacteraceae</taxon>
        <taxon>Conexibacter</taxon>
    </lineage>
</organism>
<evidence type="ECO:0000259" key="2">
    <source>
        <dbReference type="Pfam" id="PF13338"/>
    </source>
</evidence>
<evidence type="ECO:0000313" key="4">
    <source>
        <dbReference type="Proteomes" id="UP001284601"/>
    </source>
</evidence>
<name>A0ABU4HXA2_9ACTN</name>
<dbReference type="SUPFAM" id="SSF52980">
    <property type="entry name" value="Restriction endonuclease-like"/>
    <property type="match status" value="1"/>
</dbReference>
<feature type="domain" description="DUF559" evidence="1">
    <location>
        <begin position="242"/>
        <end position="309"/>
    </location>
</feature>
<proteinExistence type="predicted"/>
<evidence type="ECO:0000313" key="3">
    <source>
        <dbReference type="EMBL" id="MDW5597951.1"/>
    </source>
</evidence>
<dbReference type="Pfam" id="PF13338">
    <property type="entry name" value="AbiEi_4"/>
    <property type="match status" value="1"/>
</dbReference>
<dbReference type="RefSeq" id="WP_318600421.1">
    <property type="nucleotide sequence ID" value="NZ_JAWSTH010000111.1"/>
</dbReference>
<dbReference type="EMBL" id="JAWSTH010000111">
    <property type="protein sequence ID" value="MDW5597951.1"/>
    <property type="molecule type" value="Genomic_DNA"/>
</dbReference>
<accession>A0ABU4HXA2</accession>
<keyword evidence="4" id="KW-1185">Reference proteome</keyword>
<feature type="domain" description="AbiEi antitoxin N-terminal" evidence="2">
    <location>
        <begin position="26"/>
        <end position="71"/>
    </location>
</feature>
<comment type="caution">
    <text evidence="3">The sequence shown here is derived from an EMBL/GenBank/DDBJ whole genome shotgun (WGS) entry which is preliminary data.</text>
</comment>
<dbReference type="InterPro" id="IPR011335">
    <property type="entry name" value="Restrct_endonuc-II-like"/>
</dbReference>
<dbReference type="Gene3D" id="3.40.960.10">
    <property type="entry name" value="VSR Endonuclease"/>
    <property type="match status" value="1"/>
</dbReference>
<sequence length="314" mass="35264">MPPPADRRNSAAALPQPTCTAPDLTIARLADRQHGVVARRQLDGLGITPSMLAVRLDARRLIRLHRGVYAVGHRHLTRQGEWLAGVFAAGPGAVLSHYSAAAMHGLRAERGRRVFVTTTELRKTTNWLEIHPRRSLAPEDLTTRHRIPVTTVSRTLVDLADVLGPRQLARLVNEADVHRVLDLGAIDAVLERLRGRCGRGPAALRAALDAHAGPALLRSELEHRFKELLASHSLPPPEHNVDIERWEVDACWRERRLVVELDSRFHDTPAARRKDARKEDALRAGGWRVVRYRWRDIVGAPWRTAEELHRLLVS</sequence>
<dbReference type="Pfam" id="PF04480">
    <property type="entry name" value="DUF559"/>
    <property type="match status" value="1"/>
</dbReference>
<dbReference type="Proteomes" id="UP001284601">
    <property type="component" value="Unassembled WGS sequence"/>
</dbReference>